<dbReference type="PROSITE" id="PS51465">
    <property type="entry name" value="KAZAL_2"/>
    <property type="match status" value="1"/>
</dbReference>
<keyword evidence="4" id="KW-1185">Reference proteome</keyword>
<feature type="domain" description="Kazal-like" evidence="2">
    <location>
        <begin position="65"/>
        <end position="102"/>
    </location>
</feature>
<dbReference type="Pfam" id="PF00050">
    <property type="entry name" value="Kazal_1"/>
    <property type="match status" value="1"/>
</dbReference>
<evidence type="ECO:0000259" key="2">
    <source>
        <dbReference type="PROSITE" id="PS51465"/>
    </source>
</evidence>
<keyword evidence="1" id="KW-0472">Membrane</keyword>
<dbReference type="STRING" id="43041.A0A182JPM1"/>
<dbReference type="InterPro" id="IPR036058">
    <property type="entry name" value="Kazal_dom_sf"/>
</dbReference>
<dbReference type="InterPro" id="IPR002350">
    <property type="entry name" value="Kazal_dom"/>
</dbReference>
<organism evidence="3 4">
    <name type="scientific">Anopheles christyi</name>
    <dbReference type="NCBI Taxonomy" id="43041"/>
    <lineage>
        <taxon>Eukaryota</taxon>
        <taxon>Metazoa</taxon>
        <taxon>Ecdysozoa</taxon>
        <taxon>Arthropoda</taxon>
        <taxon>Hexapoda</taxon>
        <taxon>Insecta</taxon>
        <taxon>Pterygota</taxon>
        <taxon>Neoptera</taxon>
        <taxon>Endopterygota</taxon>
        <taxon>Diptera</taxon>
        <taxon>Nematocera</taxon>
        <taxon>Culicoidea</taxon>
        <taxon>Culicidae</taxon>
        <taxon>Anophelinae</taxon>
        <taxon>Anopheles</taxon>
    </lineage>
</organism>
<name>A0A182JPM1_9DIPT</name>
<sequence length="102" mass="11048">MDSATATGSVLTTQNQSMTQLVTIVVAVVLLSVTIASVSCEQHQEVASGRLTILPRRPTTAKMRIIPTKPCFCPRTYKPLCASNGKTYNNQCSFSKQDDALI</sequence>
<dbReference type="Gene3D" id="3.30.60.30">
    <property type="match status" value="1"/>
</dbReference>
<reference evidence="3" key="2">
    <citation type="submission" date="2020-05" db="UniProtKB">
        <authorList>
            <consortium name="EnsemblMetazoa"/>
        </authorList>
    </citation>
    <scope>IDENTIFICATION</scope>
    <source>
        <strain evidence="3">ACHKN1017</strain>
    </source>
</reference>
<dbReference type="AlphaFoldDB" id="A0A182JPM1"/>
<keyword evidence="1" id="KW-1133">Transmembrane helix</keyword>
<protein>
    <recommendedName>
        <fullName evidence="2">Kazal-like domain-containing protein</fullName>
    </recommendedName>
</protein>
<feature type="transmembrane region" description="Helical" evidence="1">
    <location>
        <begin position="20"/>
        <end position="40"/>
    </location>
</feature>
<dbReference type="Proteomes" id="UP000075881">
    <property type="component" value="Unassembled WGS sequence"/>
</dbReference>
<keyword evidence="1" id="KW-0812">Transmembrane</keyword>
<proteinExistence type="predicted"/>
<accession>A0A182JPM1</accession>
<dbReference type="EnsemblMetazoa" id="ACHR000455-RA">
    <property type="protein sequence ID" value="ACHR000455-PA"/>
    <property type="gene ID" value="ACHR000455"/>
</dbReference>
<evidence type="ECO:0000313" key="3">
    <source>
        <dbReference type="EnsemblMetazoa" id="ACHR000455-PA"/>
    </source>
</evidence>
<dbReference type="CDD" id="cd00104">
    <property type="entry name" value="KAZAL_FS"/>
    <property type="match status" value="1"/>
</dbReference>
<dbReference type="SUPFAM" id="SSF100895">
    <property type="entry name" value="Kazal-type serine protease inhibitors"/>
    <property type="match status" value="1"/>
</dbReference>
<dbReference type="VEuPathDB" id="VectorBase:ACHR000455"/>
<evidence type="ECO:0000313" key="4">
    <source>
        <dbReference type="Proteomes" id="UP000075881"/>
    </source>
</evidence>
<reference evidence="4" key="1">
    <citation type="submission" date="2013-03" db="EMBL/GenBank/DDBJ databases">
        <title>The Genome Sequence of Anopheles christyi ACHKN1017.</title>
        <authorList>
            <consortium name="The Broad Institute Genomics Platform"/>
            <person name="Neafsey D.E."/>
            <person name="Besansky N."/>
            <person name="Walker B."/>
            <person name="Young S.K."/>
            <person name="Zeng Q."/>
            <person name="Gargeya S."/>
            <person name="Fitzgerald M."/>
            <person name="Haas B."/>
            <person name="Abouelleil A."/>
            <person name="Allen A.W."/>
            <person name="Alvarado L."/>
            <person name="Arachchi H.M."/>
            <person name="Berlin A.M."/>
            <person name="Chapman S.B."/>
            <person name="Gainer-Dewar J."/>
            <person name="Goldberg J."/>
            <person name="Griggs A."/>
            <person name="Gujja S."/>
            <person name="Hansen M."/>
            <person name="Howarth C."/>
            <person name="Imamovic A."/>
            <person name="Ireland A."/>
            <person name="Larimer J."/>
            <person name="McCowan C."/>
            <person name="Murphy C."/>
            <person name="Pearson M."/>
            <person name="Poon T.W."/>
            <person name="Priest M."/>
            <person name="Roberts A."/>
            <person name="Saif S."/>
            <person name="Shea T."/>
            <person name="Sisk P."/>
            <person name="Sykes S."/>
            <person name="Wortman J."/>
            <person name="Nusbaum C."/>
            <person name="Birren B."/>
        </authorList>
    </citation>
    <scope>NUCLEOTIDE SEQUENCE [LARGE SCALE GENOMIC DNA]</scope>
    <source>
        <strain evidence="4">ACHKN1017</strain>
    </source>
</reference>
<evidence type="ECO:0000256" key="1">
    <source>
        <dbReference type="SAM" id="Phobius"/>
    </source>
</evidence>